<dbReference type="InterPro" id="IPR029058">
    <property type="entry name" value="AB_hydrolase_fold"/>
</dbReference>
<dbReference type="InterPro" id="IPR049492">
    <property type="entry name" value="BD-FAE-like_dom"/>
</dbReference>
<feature type="domain" description="BD-FAE-like" evidence="6">
    <location>
        <begin position="143"/>
        <end position="295"/>
    </location>
</feature>
<sequence length="627" mass="66389">MSFVEGIKAIPADIAAVPTREGKLRRAAEIGKILVDEVTGVLKAIPYGIRALRQHKKLPDALSKSNDKTHVNEVSIARNVRYADSPRAVMDVYLPRGVSLADEFALDAEGRVVDATLAAPSSSSSAAANGEDDPLGTRATNAGQTPTHPVALFIHGGVWAVGEKWQFAPMAHRLAEEGVVTCVATYSLFPQALAPRMWEEVSDALTFTMDNASKLCPGASADRVVLVGHSAGAHLCAMALMHRRGAVPEAVEEKDHENDVAKEDATKTLTRAKVDARQPRAFVGLCGVYDVATHYAYEDSRGVALVSTMARAMGGKEGFDRASPLRLVRAAPEAFAAVSVDRSSTSFARCDDPSDDGNVSVSPSAAKDADAAATEEQNETGSLSEKSKGDFMRRTDWAPMGIMDTDENISVGDIVAEARSALAAATATKTRQREASVAADAVYTNGVTETDLNDAAKETTDRTETARLALFAKRRRAPPPGPPTGSFAGDEAARQAGYVHSATCASASSASLLEPEPAVAPGCFPPAYLLAGCADITVPWFESAEFHLALTDAGARSRVLLYLKEQHGSFVLKWHPRGEAPKTNAVFASGDGEARDATSAFAWNDGLGDGDGLTPYCRDIVRVIKHA</sequence>
<dbReference type="EC" id="3.1.1.n2" evidence="3"/>
<evidence type="ECO:0000313" key="7">
    <source>
        <dbReference type="EMBL" id="CAD8452247.1"/>
    </source>
</evidence>
<dbReference type="Gene3D" id="3.40.50.1820">
    <property type="entry name" value="alpha/beta hydrolase"/>
    <property type="match status" value="2"/>
</dbReference>
<dbReference type="SUPFAM" id="SSF53474">
    <property type="entry name" value="alpha/beta-Hydrolases"/>
    <property type="match status" value="1"/>
</dbReference>
<accession>A0A7S0DEA3</accession>
<gene>
    <name evidence="7" type="ORF">MSP1401_LOCUS12647</name>
</gene>
<name>A0A7S0DEA3_MICPS</name>
<feature type="compositionally biased region" description="Low complexity" evidence="5">
    <location>
        <begin position="119"/>
        <end position="128"/>
    </location>
</feature>
<protein>
    <recommendedName>
        <fullName evidence="3">protein-S-isoprenylcysteine alpha-carbonyl methylesterase</fullName>
        <ecNumber evidence="3">3.1.1.n2</ecNumber>
    </recommendedName>
</protein>
<evidence type="ECO:0000256" key="4">
    <source>
        <dbReference type="ARBA" id="ARBA00049507"/>
    </source>
</evidence>
<evidence type="ECO:0000256" key="2">
    <source>
        <dbReference type="ARBA" id="ARBA00038028"/>
    </source>
</evidence>
<reference evidence="7" key="1">
    <citation type="submission" date="2021-01" db="EMBL/GenBank/DDBJ databases">
        <authorList>
            <person name="Corre E."/>
            <person name="Pelletier E."/>
            <person name="Niang G."/>
            <person name="Scheremetjew M."/>
            <person name="Finn R."/>
            <person name="Kale V."/>
            <person name="Holt S."/>
            <person name="Cochrane G."/>
            <person name="Meng A."/>
            <person name="Brown T."/>
            <person name="Cohen L."/>
        </authorList>
    </citation>
    <scope>NUCLEOTIDE SEQUENCE</scope>
    <source>
        <strain evidence="7">CCAC1681</strain>
    </source>
</reference>
<dbReference type="Pfam" id="PF20434">
    <property type="entry name" value="BD-FAE"/>
    <property type="match status" value="1"/>
</dbReference>
<feature type="region of interest" description="Disordered" evidence="5">
    <location>
        <begin position="119"/>
        <end position="143"/>
    </location>
</feature>
<feature type="region of interest" description="Disordered" evidence="5">
    <location>
        <begin position="346"/>
        <end position="392"/>
    </location>
</feature>
<organism evidence="7">
    <name type="scientific">Micromonas pusilla</name>
    <name type="common">Picoplanktonic green alga</name>
    <name type="synonym">Chromulina pusilla</name>
    <dbReference type="NCBI Taxonomy" id="38833"/>
    <lineage>
        <taxon>Eukaryota</taxon>
        <taxon>Viridiplantae</taxon>
        <taxon>Chlorophyta</taxon>
        <taxon>Mamiellophyceae</taxon>
        <taxon>Mamiellales</taxon>
        <taxon>Mamiellaceae</taxon>
        <taxon>Micromonas</taxon>
    </lineage>
</organism>
<keyword evidence="1" id="KW-0378">Hydrolase</keyword>
<evidence type="ECO:0000256" key="3">
    <source>
        <dbReference type="ARBA" id="ARBA00038928"/>
    </source>
</evidence>
<evidence type="ECO:0000259" key="6">
    <source>
        <dbReference type="Pfam" id="PF20434"/>
    </source>
</evidence>
<dbReference type="GO" id="GO:0004061">
    <property type="term" value="F:arylformamidase activity"/>
    <property type="evidence" value="ECO:0007669"/>
    <property type="project" value="TreeGrafter"/>
</dbReference>
<dbReference type="EMBL" id="HBEN01015103">
    <property type="protein sequence ID" value="CAD8452247.1"/>
    <property type="molecule type" value="Transcribed_RNA"/>
</dbReference>
<dbReference type="PANTHER" id="PTHR48081">
    <property type="entry name" value="AB HYDROLASE SUPERFAMILY PROTEIN C4A8.06C"/>
    <property type="match status" value="1"/>
</dbReference>
<comment type="similarity">
    <text evidence="2">Belongs to the AB hydrolase superfamily. Isoprenylcysteine methylesterase family.</text>
</comment>
<proteinExistence type="inferred from homology"/>
<evidence type="ECO:0000256" key="5">
    <source>
        <dbReference type="SAM" id="MobiDB-lite"/>
    </source>
</evidence>
<dbReference type="AlphaFoldDB" id="A0A7S0DEA3"/>
<comment type="catalytic activity">
    <reaction evidence="4">
        <text>[protein]-C-terminal S-[(2E,6E)-farnesyl]-L-cysteine methyl ester + H2O = [protein]-C-terminal S-[(2E,6E)-farnesyl]-L-cysteine + methanol + H(+)</text>
        <dbReference type="Rhea" id="RHEA:48520"/>
        <dbReference type="Rhea" id="RHEA-COMP:12125"/>
        <dbReference type="Rhea" id="RHEA-COMP:12126"/>
        <dbReference type="ChEBI" id="CHEBI:15377"/>
        <dbReference type="ChEBI" id="CHEBI:15378"/>
        <dbReference type="ChEBI" id="CHEBI:17790"/>
        <dbReference type="ChEBI" id="CHEBI:90510"/>
        <dbReference type="ChEBI" id="CHEBI:90511"/>
        <dbReference type="EC" id="3.1.1.n2"/>
    </reaction>
</comment>
<evidence type="ECO:0000256" key="1">
    <source>
        <dbReference type="ARBA" id="ARBA00022801"/>
    </source>
</evidence>
<dbReference type="PANTHER" id="PTHR48081:SF33">
    <property type="entry name" value="KYNURENINE FORMAMIDASE"/>
    <property type="match status" value="1"/>
</dbReference>
<dbReference type="InterPro" id="IPR050300">
    <property type="entry name" value="GDXG_lipolytic_enzyme"/>
</dbReference>